<evidence type="ECO:0000256" key="2">
    <source>
        <dbReference type="ARBA" id="ARBA00022840"/>
    </source>
</evidence>
<dbReference type="Gene3D" id="3.40.50.300">
    <property type="entry name" value="P-loop containing nucleotide triphosphate hydrolases"/>
    <property type="match status" value="1"/>
</dbReference>
<dbReference type="InterPro" id="IPR003959">
    <property type="entry name" value="ATPase_AAA_core"/>
</dbReference>
<dbReference type="EMBL" id="JAUSXK010000001">
    <property type="protein sequence ID" value="MDQ0643029.1"/>
    <property type="molecule type" value="Genomic_DNA"/>
</dbReference>
<sequence length="151" mass="16313">MLDGDPLHIRRGGHRAAVAAMIGAPPLARDLTLVEQLRFVRATWGDDAATGERAARMGLEELDIASLEMRYPSELSSGQLQLFSLALTLARPCRVLLLDEPEQRLDAHRRGLVADAMRRRLNDGCAIAFATHSTALVGAVGSDVLTVGETE</sequence>
<dbReference type="Pfam" id="PF13304">
    <property type="entry name" value="AAA_21"/>
    <property type="match status" value="1"/>
</dbReference>
<protein>
    <submittedName>
        <fullName evidence="4">ABC-type multidrug transport system ATPase subunit</fullName>
    </submittedName>
</protein>
<organism evidence="4 5">
    <name type="scientific">Microbacterium murale</name>
    <dbReference type="NCBI Taxonomy" id="1081040"/>
    <lineage>
        <taxon>Bacteria</taxon>
        <taxon>Bacillati</taxon>
        <taxon>Actinomycetota</taxon>
        <taxon>Actinomycetes</taxon>
        <taxon>Micrococcales</taxon>
        <taxon>Microbacteriaceae</taxon>
        <taxon>Microbacterium</taxon>
    </lineage>
</organism>
<feature type="domain" description="ATPase AAA-type core" evidence="3">
    <location>
        <begin position="71"/>
        <end position="137"/>
    </location>
</feature>
<comment type="caution">
    <text evidence="4">The sequence shown here is derived from an EMBL/GenBank/DDBJ whole genome shotgun (WGS) entry which is preliminary data.</text>
</comment>
<dbReference type="InterPro" id="IPR027417">
    <property type="entry name" value="P-loop_NTPase"/>
</dbReference>
<dbReference type="Proteomes" id="UP001239085">
    <property type="component" value="Unassembled WGS sequence"/>
</dbReference>
<keyword evidence="5" id="KW-1185">Reference proteome</keyword>
<evidence type="ECO:0000313" key="4">
    <source>
        <dbReference type="EMBL" id="MDQ0643029.1"/>
    </source>
</evidence>
<evidence type="ECO:0000259" key="3">
    <source>
        <dbReference type="Pfam" id="PF13304"/>
    </source>
</evidence>
<dbReference type="SUPFAM" id="SSF52540">
    <property type="entry name" value="P-loop containing nucleoside triphosphate hydrolases"/>
    <property type="match status" value="1"/>
</dbReference>
<keyword evidence="1" id="KW-0547">Nucleotide-binding</keyword>
<dbReference type="PANTHER" id="PTHR43158:SF2">
    <property type="entry name" value="SKFA PEPTIDE EXPORT ATP-BINDING PROTEIN SKFE"/>
    <property type="match status" value="1"/>
</dbReference>
<keyword evidence="2" id="KW-0067">ATP-binding</keyword>
<name>A0ABU0P8Q7_9MICO</name>
<accession>A0ABU0P8Q7</accession>
<gene>
    <name evidence="4" type="ORF">QFZ46_001189</name>
</gene>
<dbReference type="PANTHER" id="PTHR43158">
    <property type="entry name" value="SKFA PEPTIDE EXPORT ATP-BINDING PROTEIN SKFE"/>
    <property type="match status" value="1"/>
</dbReference>
<proteinExistence type="predicted"/>
<reference evidence="4 5" key="1">
    <citation type="submission" date="2023-07" db="EMBL/GenBank/DDBJ databases">
        <title>Comparative genomics of wheat-associated soil bacteria to identify genetic determinants of phenazine resistance.</title>
        <authorList>
            <person name="Mouncey N."/>
        </authorList>
    </citation>
    <scope>NUCLEOTIDE SEQUENCE [LARGE SCALE GENOMIC DNA]</scope>
    <source>
        <strain evidence="4 5">W2I7</strain>
    </source>
</reference>
<evidence type="ECO:0000313" key="5">
    <source>
        <dbReference type="Proteomes" id="UP001239085"/>
    </source>
</evidence>
<evidence type="ECO:0000256" key="1">
    <source>
        <dbReference type="ARBA" id="ARBA00022741"/>
    </source>
</evidence>